<dbReference type="OrthoDB" id="5831190at2759"/>
<feature type="region of interest" description="Disordered" evidence="4">
    <location>
        <begin position="66"/>
        <end position="118"/>
    </location>
</feature>
<feature type="compositionally biased region" description="Basic and acidic residues" evidence="4">
    <location>
        <begin position="66"/>
        <end position="85"/>
    </location>
</feature>
<keyword evidence="1" id="KW-0479">Metal-binding</keyword>
<dbReference type="InterPro" id="IPR013085">
    <property type="entry name" value="U1-CZ_Znf_C2H2"/>
</dbReference>
<protein>
    <recommendedName>
        <fullName evidence="5">U1-type domain-containing protein</fullName>
    </recommendedName>
</protein>
<evidence type="ECO:0000256" key="4">
    <source>
        <dbReference type="SAM" id="MobiDB-lite"/>
    </source>
</evidence>
<evidence type="ECO:0000259" key="5">
    <source>
        <dbReference type="SMART" id="SM00451"/>
    </source>
</evidence>
<feature type="compositionally biased region" description="Basic residues" evidence="4">
    <location>
        <begin position="296"/>
        <end position="306"/>
    </location>
</feature>
<evidence type="ECO:0000313" key="6">
    <source>
        <dbReference type="EMBL" id="CAG7936344.1"/>
    </source>
</evidence>
<dbReference type="PANTHER" id="PTHR13173:SF10">
    <property type="entry name" value="WW DOMAIN-BINDING PROTEIN 4"/>
    <property type="match status" value="1"/>
</dbReference>
<feature type="compositionally biased region" description="Polar residues" evidence="4">
    <location>
        <begin position="259"/>
        <end position="275"/>
    </location>
</feature>
<dbReference type="GO" id="GO:0003723">
    <property type="term" value="F:RNA binding"/>
    <property type="evidence" value="ECO:0007669"/>
    <property type="project" value="TreeGrafter"/>
</dbReference>
<dbReference type="GO" id="GO:0000398">
    <property type="term" value="P:mRNA splicing, via spliceosome"/>
    <property type="evidence" value="ECO:0007669"/>
    <property type="project" value="InterPro"/>
</dbReference>
<feature type="region of interest" description="Disordered" evidence="4">
    <location>
        <begin position="176"/>
        <end position="306"/>
    </location>
</feature>
<dbReference type="PANTHER" id="PTHR13173">
    <property type="entry name" value="WW DOMAIN BINDING PROTEIN 4"/>
    <property type="match status" value="1"/>
</dbReference>
<dbReference type="Gene3D" id="3.30.160.60">
    <property type="entry name" value="Classic Zinc Finger"/>
    <property type="match status" value="1"/>
</dbReference>
<evidence type="ECO:0000313" key="7">
    <source>
        <dbReference type="Proteomes" id="UP001153461"/>
    </source>
</evidence>
<dbReference type="Pfam" id="PF06220">
    <property type="entry name" value="zf-U1"/>
    <property type="match status" value="1"/>
</dbReference>
<proteinExistence type="predicted"/>
<evidence type="ECO:0000256" key="1">
    <source>
        <dbReference type="ARBA" id="ARBA00022723"/>
    </source>
</evidence>
<dbReference type="InterPro" id="IPR003604">
    <property type="entry name" value="Matrin/U1-like-C_Znf_C2H2"/>
</dbReference>
<dbReference type="GO" id="GO:0071011">
    <property type="term" value="C:precatalytic spliceosome"/>
    <property type="evidence" value="ECO:0007669"/>
    <property type="project" value="TreeGrafter"/>
</dbReference>
<gene>
    <name evidence="6" type="ORF">PNAL_LOCUS62</name>
</gene>
<keyword evidence="3" id="KW-0862">Zinc</keyword>
<dbReference type="InterPro" id="IPR040023">
    <property type="entry name" value="WBP4"/>
</dbReference>
<dbReference type="GO" id="GO:0008270">
    <property type="term" value="F:zinc ion binding"/>
    <property type="evidence" value="ECO:0007669"/>
    <property type="project" value="UniProtKB-KW"/>
</dbReference>
<evidence type="ECO:0000256" key="2">
    <source>
        <dbReference type="ARBA" id="ARBA00022771"/>
    </source>
</evidence>
<evidence type="ECO:0000256" key="3">
    <source>
        <dbReference type="ARBA" id="ARBA00022833"/>
    </source>
</evidence>
<dbReference type="SMART" id="SM00451">
    <property type="entry name" value="ZnF_U1"/>
    <property type="match status" value="1"/>
</dbReference>
<comment type="caution">
    <text evidence="6">The sequence shown here is derived from an EMBL/GenBank/DDBJ whole genome shotgun (WGS) entry which is preliminary data.</text>
</comment>
<name>A0A9W4H935_PENNA</name>
<feature type="domain" description="U1-type" evidence="5">
    <location>
        <begin position="24"/>
        <end position="59"/>
    </location>
</feature>
<keyword evidence="2" id="KW-0863">Zinc-finger</keyword>
<dbReference type="InterPro" id="IPR036236">
    <property type="entry name" value="Znf_C2H2_sf"/>
</dbReference>
<organism evidence="6 7">
    <name type="scientific">Penicillium nalgiovense</name>
    <dbReference type="NCBI Taxonomy" id="60175"/>
    <lineage>
        <taxon>Eukaryota</taxon>
        <taxon>Fungi</taxon>
        <taxon>Dikarya</taxon>
        <taxon>Ascomycota</taxon>
        <taxon>Pezizomycotina</taxon>
        <taxon>Eurotiomycetes</taxon>
        <taxon>Eurotiomycetidae</taxon>
        <taxon>Eurotiales</taxon>
        <taxon>Aspergillaceae</taxon>
        <taxon>Penicillium</taxon>
    </lineage>
</organism>
<feature type="compositionally biased region" description="Basic and acidic residues" evidence="4">
    <location>
        <begin position="248"/>
        <end position="258"/>
    </location>
</feature>
<dbReference type="SUPFAM" id="SSF57667">
    <property type="entry name" value="beta-beta-alpha zinc fingers"/>
    <property type="match status" value="1"/>
</dbReference>
<reference evidence="6" key="1">
    <citation type="submission" date="2021-07" db="EMBL/GenBank/DDBJ databases">
        <authorList>
            <person name="Branca A.L. A."/>
        </authorList>
    </citation>
    <scope>NUCLEOTIDE SEQUENCE</scope>
</reference>
<dbReference type="EMBL" id="CAJVNV010000002">
    <property type="protein sequence ID" value="CAG7936344.1"/>
    <property type="molecule type" value="Genomic_DNA"/>
</dbReference>
<accession>A0A9W4H935</accession>
<dbReference type="AlphaFoldDB" id="A0A9W4H935"/>
<sequence>MAEFWKSAVSVYLYLPTILLTIPQPRYWCKQCKIFIRDTPFEKTQHEASPKHQGSLKRFLRQIHNDNEQKQRDSQLAKTEVERLRKAVGGGSSTDKDSAKGNAPPPVPKSAERPASLEDRKKQIAQLAAMGVAIPQEFRADMALAGDWQTTSETVIEVKPGLEGPTKSVGIRKRKLEGEEEGDEHVPEPIVNKGWGSRMRQYPGAQEEEGLDDLLASTKDIKRTKTFTPKVELDEREAATEPPAPTMKTEDDPSKPEAQETNGSATVKTEDSAQTLVEPIVEEKPQSSDAAPGVVFKKRKPKAMRK</sequence>
<dbReference type="Proteomes" id="UP001153461">
    <property type="component" value="Unassembled WGS sequence"/>
</dbReference>